<protein>
    <submittedName>
        <fullName evidence="2">Uncharacterized protein</fullName>
    </submittedName>
</protein>
<accession>A0A9P9C0E6</accession>
<evidence type="ECO:0000313" key="2">
    <source>
        <dbReference type="EMBL" id="KAH7041039.1"/>
    </source>
</evidence>
<dbReference type="EMBL" id="JAGTJQ010000001">
    <property type="protein sequence ID" value="KAH7041039.1"/>
    <property type="molecule type" value="Genomic_DNA"/>
</dbReference>
<comment type="caution">
    <text evidence="2">The sequence shown here is derived from an EMBL/GenBank/DDBJ whole genome shotgun (WGS) entry which is preliminary data.</text>
</comment>
<gene>
    <name evidence="2" type="ORF">B0I36DRAFT_312000</name>
</gene>
<dbReference type="RefSeq" id="XP_046019094.1">
    <property type="nucleotide sequence ID" value="XM_046152443.1"/>
</dbReference>
<feature type="region of interest" description="Disordered" evidence="1">
    <location>
        <begin position="82"/>
        <end position="111"/>
    </location>
</feature>
<organism evidence="2 3">
    <name type="scientific">Microdochium trichocladiopsis</name>
    <dbReference type="NCBI Taxonomy" id="1682393"/>
    <lineage>
        <taxon>Eukaryota</taxon>
        <taxon>Fungi</taxon>
        <taxon>Dikarya</taxon>
        <taxon>Ascomycota</taxon>
        <taxon>Pezizomycotina</taxon>
        <taxon>Sordariomycetes</taxon>
        <taxon>Xylariomycetidae</taxon>
        <taxon>Xylariales</taxon>
        <taxon>Microdochiaceae</taxon>
        <taxon>Microdochium</taxon>
    </lineage>
</organism>
<keyword evidence="3" id="KW-1185">Reference proteome</keyword>
<evidence type="ECO:0000313" key="3">
    <source>
        <dbReference type="Proteomes" id="UP000756346"/>
    </source>
</evidence>
<sequence>MAPLWMHRYASAMQAARASPHLHISAWHAPAVALPASVMQLHPSWQTLGRAHRPLIAGCQLHALAAATGLLRATFVESQPPPPFVSDCNSTQPCPDPADRLLSSRPTGQSQQSLSMRLLAVARPQARVRRPGDVYKLRSSRYGVIKTQCRGACLARGSPHCAVELSASRRSHSGRRVSHVCSLTREDWCTLPVLLRRSRRP</sequence>
<dbReference type="GeneID" id="70181989"/>
<proteinExistence type="predicted"/>
<name>A0A9P9C0E6_9PEZI</name>
<dbReference type="AlphaFoldDB" id="A0A9P9C0E6"/>
<dbReference type="Proteomes" id="UP000756346">
    <property type="component" value="Unassembled WGS sequence"/>
</dbReference>
<reference evidence="2" key="1">
    <citation type="journal article" date="2021" name="Nat. Commun.">
        <title>Genetic determinants of endophytism in the Arabidopsis root mycobiome.</title>
        <authorList>
            <person name="Mesny F."/>
            <person name="Miyauchi S."/>
            <person name="Thiergart T."/>
            <person name="Pickel B."/>
            <person name="Atanasova L."/>
            <person name="Karlsson M."/>
            <person name="Huettel B."/>
            <person name="Barry K.W."/>
            <person name="Haridas S."/>
            <person name="Chen C."/>
            <person name="Bauer D."/>
            <person name="Andreopoulos W."/>
            <person name="Pangilinan J."/>
            <person name="LaButti K."/>
            <person name="Riley R."/>
            <person name="Lipzen A."/>
            <person name="Clum A."/>
            <person name="Drula E."/>
            <person name="Henrissat B."/>
            <person name="Kohler A."/>
            <person name="Grigoriev I.V."/>
            <person name="Martin F.M."/>
            <person name="Hacquard S."/>
        </authorList>
    </citation>
    <scope>NUCLEOTIDE SEQUENCE</scope>
    <source>
        <strain evidence="2">MPI-CAGE-CH-0230</strain>
    </source>
</reference>
<feature type="non-terminal residue" evidence="2">
    <location>
        <position position="1"/>
    </location>
</feature>
<evidence type="ECO:0000256" key="1">
    <source>
        <dbReference type="SAM" id="MobiDB-lite"/>
    </source>
</evidence>